<dbReference type="Gene3D" id="3.30.70.360">
    <property type="match status" value="1"/>
</dbReference>
<comment type="pathway">
    <text evidence="3">Amino-acid biosynthesis; L-lysine biosynthesis via DAP pathway; LL-2,6-diaminopimelate from (S)-tetrahydrodipicolinate (succinylase route): step 3/3.</text>
</comment>
<keyword evidence="8" id="KW-0479">Metal-binding</keyword>
<evidence type="ECO:0000256" key="7">
    <source>
        <dbReference type="ARBA" id="ARBA00022605"/>
    </source>
</evidence>
<reference evidence="16 17" key="1">
    <citation type="journal article" date="2015" name="Genome Announc.">
        <title>Expanding the biotechnology potential of lactobacilli through comparative genomics of 213 strains and associated genera.</title>
        <authorList>
            <person name="Sun Z."/>
            <person name="Harris H.M."/>
            <person name="McCann A."/>
            <person name="Guo C."/>
            <person name="Argimon S."/>
            <person name="Zhang W."/>
            <person name="Yang X."/>
            <person name="Jeffery I.B."/>
            <person name="Cooney J.C."/>
            <person name="Kagawa T.F."/>
            <person name="Liu W."/>
            <person name="Song Y."/>
            <person name="Salvetti E."/>
            <person name="Wrobel A."/>
            <person name="Rasinkangas P."/>
            <person name="Parkhill J."/>
            <person name="Rea M.C."/>
            <person name="O'Sullivan O."/>
            <person name="Ritari J."/>
            <person name="Douillard F.P."/>
            <person name="Paul Ross R."/>
            <person name="Yang R."/>
            <person name="Briner A.E."/>
            <person name="Felis G.E."/>
            <person name="de Vos W.M."/>
            <person name="Barrangou R."/>
            <person name="Klaenhammer T.R."/>
            <person name="Caufield P.W."/>
            <person name="Cui Y."/>
            <person name="Zhang H."/>
            <person name="O'Toole P.W."/>
        </authorList>
    </citation>
    <scope>NUCLEOTIDE SEQUENCE [LARGE SCALE GENOMIC DNA]</scope>
    <source>
        <strain evidence="16 17">DSM 21051</strain>
    </source>
</reference>
<keyword evidence="10" id="KW-0862">Zinc</keyword>
<dbReference type="Pfam" id="PF07687">
    <property type="entry name" value="M20_dimer"/>
    <property type="match status" value="1"/>
</dbReference>
<dbReference type="PANTHER" id="PTHR43808:SF8">
    <property type="entry name" value="PEPTIDASE M20 DIMERISATION DOMAIN-CONTAINING PROTEIN"/>
    <property type="match status" value="1"/>
</dbReference>
<comment type="catalytic activity">
    <reaction evidence="14">
        <text>N-succinyl-(2S,6S)-2,6-diaminopimelate + H2O = (2S,6S)-2,6-diaminopimelate + succinate</text>
        <dbReference type="Rhea" id="RHEA:22608"/>
        <dbReference type="ChEBI" id="CHEBI:15377"/>
        <dbReference type="ChEBI" id="CHEBI:30031"/>
        <dbReference type="ChEBI" id="CHEBI:57609"/>
        <dbReference type="ChEBI" id="CHEBI:58087"/>
        <dbReference type="EC" id="3.5.1.18"/>
    </reaction>
</comment>
<organism evidence="16 17">
    <name type="scientific">Liquorilactobacillus aquaticus DSM 21051</name>
    <dbReference type="NCBI Taxonomy" id="1423725"/>
    <lineage>
        <taxon>Bacteria</taxon>
        <taxon>Bacillati</taxon>
        <taxon>Bacillota</taxon>
        <taxon>Bacilli</taxon>
        <taxon>Lactobacillales</taxon>
        <taxon>Lactobacillaceae</taxon>
        <taxon>Liquorilactobacillus</taxon>
    </lineage>
</organism>
<dbReference type="InterPro" id="IPR001261">
    <property type="entry name" value="ArgE/DapE_CS"/>
</dbReference>
<feature type="domain" description="Peptidase M20 dimerisation" evidence="15">
    <location>
        <begin position="187"/>
        <end position="291"/>
    </location>
</feature>
<dbReference type="InterPro" id="IPR050072">
    <property type="entry name" value="Peptidase_M20A"/>
</dbReference>
<dbReference type="AlphaFoldDB" id="A0A0R2CYB1"/>
<dbReference type="GO" id="GO:0019877">
    <property type="term" value="P:diaminopimelate biosynthetic process"/>
    <property type="evidence" value="ECO:0007669"/>
    <property type="project" value="UniProtKB-KW"/>
</dbReference>
<dbReference type="InterPro" id="IPR036264">
    <property type="entry name" value="Bact_exopeptidase_dim_dom"/>
</dbReference>
<evidence type="ECO:0000256" key="3">
    <source>
        <dbReference type="ARBA" id="ARBA00005130"/>
    </source>
</evidence>
<dbReference type="InterPro" id="IPR010182">
    <property type="entry name" value="ArgE/DapE"/>
</dbReference>
<proteinExistence type="inferred from homology"/>
<keyword evidence="12" id="KW-0457">Lysine biosynthesis</keyword>
<dbReference type="InterPro" id="IPR011650">
    <property type="entry name" value="Peptidase_M20_dimer"/>
</dbReference>
<evidence type="ECO:0000256" key="12">
    <source>
        <dbReference type="ARBA" id="ARBA00023154"/>
    </source>
</evidence>
<keyword evidence="13" id="KW-0170">Cobalt</keyword>
<keyword evidence="9" id="KW-0378">Hydrolase</keyword>
<evidence type="ECO:0000256" key="13">
    <source>
        <dbReference type="ARBA" id="ARBA00023285"/>
    </source>
</evidence>
<dbReference type="Pfam" id="PF01546">
    <property type="entry name" value="Peptidase_M20"/>
    <property type="match status" value="1"/>
</dbReference>
<evidence type="ECO:0000256" key="11">
    <source>
        <dbReference type="ARBA" id="ARBA00022915"/>
    </source>
</evidence>
<dbReference type="UniPathway" id="UPA00034">
    <property type="reaction ID" value="UER00021"/>
</dbReference>
<keyword evidence="11" id="KW-0220">Diaminopimelate biosynthesis</keyword>
<dbReference type="PATRIC" id="fig|1423725.3.peg.313"/>
<dbReference type="InterPro" id="IPR002933">
    <property type="entry name" value="Peptidase_M20"/>
</dbReference>
<dbReference type="CDD" id="cd08659">
    <property type="entry name" value="M20_ArgE_DapE-like"/>
    <property type="match status" value="1"/>
</dbReference>
<comment type="cofactor">
    <cofactor evidence="2">
        <name>Zn(2+)</name>
        <dbReference type="ChEBI" id="CHEBI:29105"/>
    </cofactor>
</comment>
<comment type="cofactor">
    <cofactor evidence="1">
        <name>Co(2+)</name>
        <dbReference type="ChEBI" id="CHEBI:48828"/>
    </cofactor>
</comment>
<dbReference type="PROSITE" id="PS00759">
    <property type="entry name" value="ARGE_DAPE_CPG2_2"/>
    <property type="match status" value="1"/>
</dbReference>
<comment type="caution">
    <text evidence="16">The sequence shown here is derived from an EMBL/GenBank/DDBJ whole genome shotgun (WGS) entry which is preliminary data.</text>
</comment>
<dbReference type="SUPFAM" id="SSF55031">
    <property type="entry name" value="Bacterial exopeptidase dimerisation domain"/>
    <property type="match status" value="1"/>
</dbReference>
<dbReference type="SUPFAM" id="SSF53187">
    <property type="entry name" value="Zn-dependent exopeptidases"/>
    <property type="match status" value="1"/>
</dbReference>
<keyword evidence="7" id="KW-0028">Amino-acid biosynthesis</keyword>
<dbReference type="Proteomes" id="UP000051015">
    <property type="component" value="Unassembled WGS sequence"/>
</dbReference>
<evidence type="ECO:0000256" key="1">
    <source>
        <dbReference type="ARBA" id="ARBA00001941"/>
    </source>
</evidence>
<evidence type="ECO:0000313" key="17">
    <source>
        <dbReference type="Proteomes" id="UP000051015"/>
    </source>
</evidence>
<dbReference type="EC" id="3.5.1.18" evidence="5"/>
<dbReference type="NCBIfam" id="TIGR01910">
    <property type="entry name" value="DapE-ArgE"/>
    <property type="match status" value="1"/>
</dbReference>
<dbReference type="PANTHER" id="PTHR43808">
    <property type="entry name" value="ACETYLORNITHINE DEACETYLASE"/>
    <property type="match status" value="1"/>
</dbReference>
<dbReference type="EMBL" id="AYZD01000011">
    <property type="protein sequence ID" value="KRM96785.1"/>
    <property type="molecule type" value="Genomic_DNA"/>
</dbReference>
<evidence type="ECO:0000256" key="10">
    <source>
        <dbReference type="ARBA" id="ARBA00022833"/>
    </source>
</evidence>
<dbReference type="GO" id="GO:0009089">
    <property type="term" value="P:lysine biosynthetic process via diaminopimelate"/>
    <property type="evidence" value="ECO:0007669"/>
    <property type="project" value="UniProtKB-UniPathway"/>
</dbReference>
<dbReference type="GO" id="GO:0009014">
    <property type="term" value="F:succinyl-diaminopimelate desuccinylase activity"/>
    <property type="evidence" value="ECO:0007669"/>
    <property type="project" value="UniProtKB-EC"/>
</dbReference>
<evidence type="ECO:0000256" key="8">
    <source>
        <dbReference type="ARBA" id="ARBA00022723"/>
    </source>
</evidence>
<sequence length="406" mass="44885">MRIDTFKDEVQMMKNQKKIEILQKIIQIKSVNDNESEVADYISSLFSRFPETNIQKFTYAPNRDNLVITIGKNQGPMLGLTGHMDVVAPGNLEDWKYDPFSATIADNKVYGRGATDMKSGLAALVVALLELLEQKTELPGKIRLLATVGEETGEYGAAQLTTKGFADNLAGLLVAEPTSHMQNIVYTARGVIDYKVKSYGKTAHSAEPQDGINAIDNLIVFYHLAIERLLKFSKTDPVLGGVTHSITKIKGGEQVNSIPSYAELMGNIRTIPAYPNQCFYDELEAIIAELNQQQGFKLAITYSFPEEAIPGKPDSRIIKIAQRTHQNVLGSEAKITGSSGANDSSEFLQAKGNFNSIELGPGSNTSHQSNEYVEINDYLNAIEFYKQFALDFLQDKQIRKEFPAAD</sequence>
<evidence type="ECO:0000256" key="2">
    <source>
        <dbReference type="ARBA" id="ARBA00001947"/>
    </source>
</evidence>
<dbReference type="STRING" id="1423725.FC19_GL000304"/>
<dbReference type="GO" id="GO:0046872">
    <property type="term" value="F:metal ion binding"/>
    <property type="evidence" value="ECO:0007669"/>
    <property type="project" value="UniProtKB-KW"/>
</dbReference>
<gene>
    <name evidence="16" type="ORF">FC19_GL000304</name>
</gene>
<evidence type="ECO:0000256" key="9">
    <source>
        <dbReference type="ARBA" id="ARBA00022801"/>
    </source>
</evidence>
<evidence type="ECO:0000256" key="6">
    <source>
        <dbReference type="ARBA" id="ARBA00016853"/>
    </source>
</evidence>
<evidence type="ECO:0000259" key="15">
    <source>
        <dbReference type="Pfam" id="PF07687"/>
    </source>
</evidence>
<evidence type="ECO:0000256" key="14">
    <source>
        <dbReference type="ARBA" id="ARBA00051301"/>
    </source>
</evidence>
<evidence type="ECO:0000313" key="16">
    <source>
        <dbReference type="EMBL" id="KRM96785.1"/>
    </source>
</evidence>
<accession>A0A0R2CYB1</accession>
<comment type="similarity">
    <text evidence="4">Belongs to the peptidase M20A family.</text>
</comment>
<dbReference type="Gene3D" id="3.40.630.10">
    <property type="entry name" value="Zn peptidases"/>
    <property type="match status" value="2"/>
</dbReference>
<name>A0A0R2CYB1_9LACO</name>
<protein>
    <recommendedName>
        <fullName evidence="6">Probable succinyl-diaminopimelate desuccinylase</fullName>
        <ecNumber evidence="5">3.5.1.18</ecNumber>
    </recommendedName>
</protein>
<dbReference type="NCBIfam" id="NF006365">
    <property type="entry name" value="PRK08588.1"/>
    <property type="match status" value="1"/>
</dbReference>
<keyword evidence="17" id="KW-1185">Reference proteome</keyword>
<evidence type="ECO:0000256" key="5">
    <source>
        <dbReference type="ARBA" id="ARBA00011921"/>
    </source>
</evidence>
<dbReference type="PROSITE" id="PS00758">
    <property type="entry name" value="ARGE_DAPE_CPG2_1"/>
    <property type="match status" value="1"/>
</dbReference>
<evidence type="ECO:0000256" key="4">
    <source>
        <dbReference type="ARBA" id="ARBA00006247"/>
    </source>
</evidence>